<dbReference type="AlphaFoldDB" id="A0ABD2N8R7"/>
<proteinExistence type="predicted"/>
<name>A0ABD2N8R7_9CUCU</name>
<dbReference type="Proteomes" id="UP001516400">
    <property type="component" value="Unassembled WGS sequence"/>
</dbReference>
<dbReference type="InterPro" id="IPR031734">
    <property type="entry name" value="MBF2"/>
</dbReference>
<organism evidence="2 3">
    <name type="scientific">Cryptolaemus montrouzieri</name>
    <dbReference type="NCBI Taxonomy" id="559131"/>
    <lineage>
        <taxon>Eukaryota</taxon>
        <taxon>Metazoa</taxon>
        <taxon>Ecdysozoa</taxon>
        <taxon>Arthropoda</taxon>
        <taxon>Hexapoda</taxon>
        <taxon>Insecta</taxon>
        <taxon>Pterygota</taxon>
        <taxon>Neoptera</taxon>
        <taxon>Endopterygota</taxon>
        <taxon>Coleoptera</taxon>
        <taxon>Polyphaga</taxon>
        <taxon>Cucujiformia</taxon>
        <taxon>Coccinelloidea</taxon>
        <taxon>Coccinellidae</taxon>
        <taxon>Scymninae</taxon>
        <taxon>Scymnini</taxon>
        <taxon>Cryptolaemus</taxon>
    </lineage>
</organism>
<accession>A0ABD2N8R7</accession>
<keyword evidence="1" id="KW-0732">Signal</keyword>
<evidence type="ECO:0000256" key="1">
    <source>
        <dbReference type="SAM" id="SignalP"/>
    </source>
</evidence>
<dbReference type="Pfam" id="PF15868">
    <property type="entry name" value="MBF2"/>
    <property type="match status" value="1"/>
</dbReference>
<feature type="chain" id="PRO_5044891228" evidence="1">
    <location>
        <begin position="20"/>
        <end position="149"/>
    </location>
</feature>
<keyword evidence="3" id="KW-1185">Reference proteome</keyword>
<dbReference type="PANTHER" id="PTHR37685">
    <property type="entry name" value="GEO11136P1-RELATED"/>
    <property type="match status" value="1"/>
</dbReference>
<evidence type="ECO:0000313" key="2">
    <source>
        <dbReference type="EMBL" id="KAL3275058.1"/>
    </source>
</evidence>
<comment type="caution">
    <text evidence="2">The sequence shown here is derived from an EMBL/GenBank/DDBJ whole genome shotgun (WGS) entry which is preliminary data.</text>
</comment>
<dbReference type="PANTHER" id="PTHR37685:SF1">
    <property type="entry name" value="GEO11136P1-RELATED"/>
    <property type="match status" value="1"/>
</dbReference>
<dbReference type="EMBL" id="JABFTP020000083">
    <property type="protein sequence ID" value="KAL3275058.1"/>
    <property type="molecule type" value="Genomic_DNA"/>
</dbReference>
<gene>
    <name evidence="2" type="ORF">HHI36_019830</name>
</gene>
<sequence>MKLLLSVVLIFVAVSLHDGETAEVGLLNSIPHDYFECEEARATYRVYDRLIQKSGKPNTKVDVTIKLPKIGLLSRPITCISIEDLDGNGVGGFPEVISGGLNYRFVTISLESQVGKGLSFAVKIYTDQYVPQSPVVYRAEQNVTAVDVK</sequence>
<feature type="signal peptide" evidence="1">
    <location>
        <begin position="1"/>
        <end position="19"/>
    </location>
</feature>
<reference evidence="2 3" key="1">
    <citation type="journal article" date="2021" name="BMC Biol.">
        <title>Horizontally acquired antibacterial genes associated with adaptive radiation of ladybird beetles.</title>
        <authorList>
            <person name="Li H.S."/>
            <person name="Tang X.F."/>
            <person name="Huang Y.H."/>
            <person name="Xu Z.Y."/>
            <person name="Chen M.L."/>
            <person name="Du X.Y."/>
            <person name="Qiu B.Y."/>
            <person name="Chen P.T."/>
            <person name="Zhang W."/>
            <person name="Slipinski A."/>
            <person name="Escalona H.E."/>
            <person name="Waterhouse R.M."/>
            <person name="Zwick A."/>
            <person name="Pang H."/>
        </authorList>
    </citation>
    <scope>NUCLEOTIDE SEQUENCE [LARGE SCALE GENOMIC DNA]</scope>
    <source>
        <strain evidence="2">SYSU2018</strain>
    </source>
</reference>
<evidence type="ECO:0000313" key="3">
    <source>
        <dbReference type="Proteomes" id="UP001516400"/>
    </source>
</evidence>
<protein>
    <submittedName>
        <fullName evidence="2">Uncharacterized protein</fullName>
    </submittedName>
</protein>